<dbReference type="Proteomes" id="UP001385951">
    <property type="component" value="Unassembled WGS sequence"/>
</dbReference>
<dbReference type="PANTHER" id="PTHR45348:SF2">
    <property type="entry name" value="ZINC-TYPE ALCOHOL DEHYDROGENASE-LIKE PROTEIN C2E1P3.01"/>
    <property type="match status" value="1"/>
</dbReference>
<dbReference type="SMART" id="SM00829">
    <property type="entry name" value="PKS_ER"/>
    <property type="match status" value="1"/>
</dbReference>
<gene>
    <name evidence="2" type="ORF">QCA50_014402</name>
</gene>
<dbReference type="EMBL" id="JASBNA010000035">
    <property type="protein sequence ID" value="KAK7682602.1"/>
    <property type="molecule type" value="Genomic_DNA"/>
</dbReference>
<proteinExistence type="predicted"/>
<sequence length="352" mass="37366">MSIPTTHKALVIQQKGGDPAIETVKTYTPKPDEVLVRIEAAGVNPADWKVRDFGLVVGNYPLVLGLDAAGEVVATGEEVTSLAIGDRVIYSGWLQSLSLGTFQQYGTVPAEFASKIPPSLSFDEAATIPLAISTAGVGLYGPVERGGGTGLTPPWLNEGRKKYSGQPVVVFGGSGSVGKYTIQLAELSGFSPIVTTASPQNFELVKSLGATHVVDRHLPPREIEKAINAIIPGPIKFIYDTVSLSATQNTAYDLLSSGGILVVYLSSKVDEKKTTPDKKIIASHGTGYAVQNKDVCISLYTHLTDLIDSGDIKPNVVEILPKGLSGIPDAMERVKRDEVSGKRLIARPQETS</sequence>
<dbReference type="Pfam" id="PF00107">
    <property type="entry name" value="ADH_zinc_N"/>
    <property type="match status" value="1"/>
</dbReference>
<organism evidence="2 3">
    <name type="scientific">Cerrena zonata</name>
    <dbReference type="NCBI Taxonomy" id="2478898"/>
    <lineage>
        <taxon>Eukaryota</taxon>
        <taxon>Fungi</taxon>
        <taxon>Dikarya</taxon>
        <taxon>Basidiomycota</taxon>
        <taxon>Agaricomycotina</taxon>
        <taxon>Agaricomycetes</taxon>
        <taxon>Polyporales</taxon>
        <taxon>Cerrenaceae</taxon>
        <taxon>Cerrena</taxon>
    </lineage>
</organism>
<accession>A0AAW0FZ76</accession>
<dbReference type="GO" id="GO:0016651">
    <property type="term" value="F:oxidoreductase activity, acting on NAD(P)H"/>
    <property type="evidence" value="ECO:0007669"/>
    <property type="project" value="InterPro"/>
</dbReference>
<evidence type="ECO:0000313" key="2">
    <source>
        <dbReference type="EMBL" id="KAK7682602.1"/>
    </source>
</evidence>
<dbReference type="InterPro" id="IPR020843">
    <property type="entry name" value="ER"/>
</dbReference>
<reference evidence="2 3" key="1">
    <citation type="submission" date="2022-09" db="EMBL/GenBank/DDBJ databases">
        <authorList>
            <person name="Palmer J.M."/>
        </authorList>
    </citation>
    <scope>NUCLEOTIDE SEQUENCE [LARGE SCALE GENOMIC DNA]</scope>
    <source>
        <strain evidence="2 3">DSM 7382</strain>
    </source>
</reference>
<feature type="domain" description="Enoyl reductase (ER)" evidence="1">
    <location>
        <begin position="16"/>
        <end position="345"/>
    </location>
</feature>
<comment type="caution">
    <text evidence="2">The sequence shown here is derived from an EMBL/GenBank/DDBJ whole genome shotgun (WGS) entry which is preliminary data.</text>
</comment>
<dbReference type="Pfam" id="PF08240">
    <property type="entry name" value="ADH_N"/>
    <property type="match status" value="1"/>
</dbReference>
<evidence type="ECO:0000313" key="3">
    <source>
        <dbReference type="Proteomes" id="UP001385951"/>
    </source>
</evidence>
<evidence type="ECO:0000259" key="1">
    <source>
        <dbReference type="SMART" id="SM00829"/>
    </source>
</evidence>
<name>A0AAW0FZ76_9APHY</name>
<dbReference type="Gene3D" id="3.90.180.10">
    <property type="entry name" value="Medium-chain alcohol dehydrogenases, catalytic domain"/>
    <property type="match status" value="1"/>
</dbReference>
<protein>
    <recommendedName>
        <fullName evidence="1">Enoyl reductase (ER) domain-containing protein</fullName>
    </recommendedName>
</protein>
<dbReference type="PANTHER" id="PTHR45348">
    <property type="entry name" value="HYPOTHETICAL OXIDOREDUCTASE (EUROFUNG)"/>
    <property type="match status" value="1"/>
</dbReference>
<dbReference type="SUPFAM" id="SSF51735">
    <property type="entry name" value="NAD(P)-binding Rossmann-fold domains"/>
    <property type="match status" value="1"/>
</dbReference>
<dbReference type="CDD" id="cd08249">
    <property type="entry name" value="enoyl_reductase_like"/>
    <property type="match status" value="1"/>
</dbReference>
<dbReference type="InterPro" id="IPR013149">
    <property type="entry name" value="ADH-like_C"/>
</dbReference>
<dbReference type="InterPro" id="IPR013154">
    <property type="entry name" value="ADH-like_N"/>
</dbReference>
<keyword evidence="3" id="KW-1185">Reference proteome</keyword>
<dbReference type="InterPro" id="IPR011032">
    <property type="entry name" value="GroES-like_sf"/>
</dbReference>
<dbReference type="SUPFAM" id="SSF50129">
    <property type="entry name" value="GroES-like"/>
    <property type="match status" value="1"/>
</dbReference>
<dbReference type="Gene3D" id="3.40.50.720">
    <property type="entry name" value="NAD(P)-binding Rossmann-like Domain"/>
    <property type="match status" value="1"/>
</dbReference>
<dbReference type="InterPro" id="IPR047122">
    <property type="entry name" value="Trans-enoyl_RdTase-like"/>
</dbReference>
<dbReference type="InterPro" id="IPR036291">
    <property type="entry name" value="NAD(P)-bd_dom_sf"/>
</dbReference>
<dbReference type="AlphaFoldDB" id="A0AAW0FZ76"/>